<dbReference type="Gene3D" id="3.40.50.980">
    <property type="match status" value="2"/>
</dbReference>
<evidence type="ECO:0000256" key="6">
    <source>
        <dbReference type="ARBA" id="ARBA00022840"/>
    </source>
</evidence>
<evidence type="ECO:0000256" key="3">
    <source>
        <dbReference type="ARBA" id="ARBA00005005"/>
    </source>
</evidence>
<dbReference type="InterPro" id="IPR045851">
    <property type="entry name" value="AMP-bd_C_sf"/>
</dbReference>
<evidence type="ECO:0000259" key="13">
    <source>
        <dbReference type="Pfam" id="PF13193"/>
    </source>
</evidence>
<dbReference type="KEGG" id="sbf:JCM31447_07960"/>
<dbReference type="InterPro" id="IPR020845">
    <property type="entry name" value="AMP-binding_CS"/>
</dbReference>
<evidence type="ECO:0000259" key="12">
    <source>
        <dbReference type="Pfam" id="PF00501"/>
    </source>
</evidence>
<dbReference type="RefSeq" id="WP_130606780.1">
    <property type="nucleotide sequence ID" value="NZ_AP019368.1"/>
</dbReference>
<dbReference type="CDD" id="cd05936">
    <property type="entry name" value="FC-FACS_FadD_like"/>
    <property type="match status" value="1"/>
</dbReference>
<sequence length="580" mass="64849">MSGSNFECVDRPWQNHYGQGTNCELENFEYNNLAEMVAKNSDRWKDRTAYHMILPNGMDKMITFAETEALSNYFAVYLREELKLKVGDRVAIQLPNCLAYPIVVFGCYKAGLAIVNANPLYTAHEMQHQFLDSGAKVLVIIDMFSDKLKQVIPNTKIEKVVLVSVADLFSLHKKILIKSVLKYVRKQIPTCEVHSVPFEETLKTGKRILNENNIDVINYWITVTLDDICALQYTGGTTGISKGAMLTHRNIIANMYQIIEMGKSKITNGQEVLLTVLPLYHIFAFTVNLITFFKVGGISVLIPNPRPLTNIKKAFEKADITWISGVNTLFNGLLNEKWFSENPPIHLKASIAGGAALHKAVSERWLKVTNTSVVEGYGLTETSPVVCFNPINGVVKSDTVGVPVPSTDILLINEEGKSVPIGEEGEIAVKGPQVMLGYWQRPEETSKVLKDGWMLTGDIAVMDQDGYIKIVDRKKDMILVSGFNVYPNEVEDCIAKLPGVGEVAVIGIPNERTSEAVKAFIVKKDSDLSEKQVIEHCKKFITAYKVPKFVEFRIELPKSPIGKILRKNLRAEELSKPHNE</sequence>
<keyword evidence="15" id="KW-1185">Reference proteome</keyword>
<evidence type="ECO:0000256" key="7">
    <source>
        <dbReference type="ARBA" id="ARBA00022842"/>
    </source>
</evidence>
<dbReference type="GO" id="GO:0016020">
    <property type="term" value="C:membrane"/>
    <property type="evidence" value="ECO:0007669"/>
    <property type="project" value="UniProtKB-SubCell"/>
</dbReference>
<evidence type="ECO:0000256" key="10">
    <source>
        <dbReference type="ARBA" id="ARBA00039545"/>
    </source>
</evidence>
<evidence type="ECO:0000313" key="14">
    <source>
        <dbReference type="EMBL" id="BBH52355.1"/>
    </source>
</evidence>
<feature type="domain" description="AMP-binding enzyme C-terminal" evidence="13">
    <location>
        <begin position="489"/>
        <end position="563"/>
    </location>
</feature>
<dbReference type="FunFam" id="3.30.300.30:FF:000006">
    <property type="entry name" value="Long-chain-fatty-acid--CoA ligase FadD"/>
    <property type="match status" value="1"/>
</dbReference>
<evidence type="ECO:0000256" key="11">
    <source>
        <dbReference type="ARBA" id="ARBA00042773"/>
    </source>
</evidence>
<organism evidence="14 15">
    <name type="scientific">Fluviispira sanaruensis</name>
    <dbReference type="NCBI Taxonomy" id="2493639"/>
    <lineage>
        <taxon>Bacteria</taxon>
        <taxon>Pseudomonadati</taxon>
        <taxon>Bdellovibrionota</taxon>
        <taxon>Oligoflexia</taxon>
        <taxon>Silvanigrellales</taxon>
        <taxon>Silvanigrellaceae</taxon>
        <taxon>Fluviispira</taxon>
    </lineage>
</organism>
<feature type="domain" description="AMP-dependent synthetase/ligase" evidence="12">
    <location>
        <begin position="39"/>
        <end position="439"/>
    </location>
</feature>
<keyword evidence="7" id="KW-0460">Magnesium</keyword>
<comment type="pathway">
    <text evidence="3">Lipid metabolism; fatty acid beta-oxidation.</text>
</comment>
<dbReference type="Pfam" id="PF00501">
    <property type="entry name" value="AMP-binding"/>
    <property type="match status" value="1"/>
</dbReference>
<comment type="cofactor">
    <cofactor evidence="1">
        <name>Mg(2+)</name>
        <dbReference type="ChEBI" id="CHEBI:18420"/>
    </cofactor>
</comment>
<evidence type="ECO:0000256" key="4">
    <source>
        <dbReference type="ARBA" id="ARBA00022598"/>
    </source>
</evidence>
<dbReference type="GO" id="GO:0005524">
    <property type="term" value="F:ATP binding"/>
    <property type="evidence" value="ECO:0007669"/>
    <property type="project" value="UniProtKB-KW"/>
</dbReference>
<dbReference type="InterPro" id="IPR025110">
    <property type="entry name" value="AMP-bd_C"/>
</dbReference>
<dbReference type="SUPFAM" id="SSF56801">
    <property type="entry name" value="Acetyl-CoA synthetase-like"/>
    <property type="match status" value="1"/>
</dbReference>
<dbReference type="InterPro" id="IPR000873">
    <property type="entry name" value="AMP-dep_synth/lig_dom"/>
</dbReference>
<evidence type="ECO:0000256" key="8">
    <source>
        <dbReference type="ARBA" id="ARBA00023136"/>
    </source>
</evidence>
<evidence type="ECO:0000256" key="5">
    <source>
        <dbReference type="ARBA" id="ARBA00022741"/>
    </source>
</evidence>
<keyword evidence="4 14" id="KW-0436">Ligase</keyword>
<proteinExistence type="predicted"/>
<dbReference type="EMBL" id="AP019368">
    <property type="protein sequence ID" value="BBH52355.1"/>
    <property type="molecule type" value="Genomic_DNA"/>
</dbReference>
<dbReference type="OrthoDB" id="5290192at2"/>
<reference evidence="14 15" key="1">
    <citation type="submission" date="2018-12" db="EMBL/GenBank/DDBJ databases">
        <title>Rubrispira sanarue gen. nov., sp., nov., a member of the order Silvanigrellales, isolated from a brackish lake in Hamamatsu Japan.</title>
        <authorList>
            <person name="Maejima Y."/>
            <person name="Iino T."/>
            <person name="Muraguchi Y."/>
            <person name="Fukuda K."/>
            <person name="Nojiri H."/>
            <person name="Ohkuma M."/>
            <person name="Moriuchi R."/>
            <person name="Dohra H."/>
            <person name="Kimbara K."/>
            <person name="Shintani M."/>
        </authorList>
    </citation>
    <scope>NUCLEOTIDE SEQUENCE [LARGE SCALE GENOMIC DNA]</scope>
    <source>
        <strain evidence="14 15">RF1110005</strain>
    </source>
</reference>
<gene>
    <name evidence="14" type="ORF">JCM31447_07960</name>
</gene>
<evidence type="ECO:0000313" key="15">
    <source>
        <dbReference type="Proteomes" id="UP000291236"/>
    </source>
</evidence>
<dbReference type="Gene3D" id="3.30.300.30">
    <property type="match status" value="1"/>
</dbReference>
<keyword evidence="8" id="KW-0472">Membrane</keyword>
<dbReference type="EC" id="6.2.1.3" evidence="9"/>
<evidence type="ECO:0000256" key="2">
    <source>
        <dbReference type="ARBA" id="ARBA00004170"/>
    </source>
</evidence>
<keyword evidence="6" id="KW-0067">ATP-binding</keyword>
<name>A0A4P2VSR9_FLUSA</name>
<accession>A0A4P2VSR9</accession>
<dbReference type="PROSITE" id="PS00455">
    <property type="entry name" value="AMP_BINDING"/>
    <property type="match status" value="1"/>
</dbReference>
<dbReference type="PANTHER" id="PTHR43767">
    <property type="entry name" value="LONG-CHAIN-FATTY-ACID--COA LIGASE"/>
    <property type="match status" value="1"/>
</dbReference>
<dbReference type="Gene3D" id="2.30.38.10">
    <property type="entry name" value="Luciferase, Domain 3"/>
    <property type="match status" value="1"/>
</dbReference>
<dbReference type="PANTHER" id="PTHR43767:SF8">
    <property type="entry name" value="LONG-CHAIN-FATTY-ACID--COA LIGASE"/>
    <property type="match status" value="1"/>
</dbReference>
<dbReference type="GO" id="GO:0004467">
    <property type="term" value="F:long-chain fatty acid-CoA ligase activity"/>
    <property type="evidence" value="ECO:0007669"/>
    <property type="project" value="UniProtKB-EC"/>
</dbReference>
<keyword evidence="5" id="KW-0547">Nucleotide-binding</keyword>
<dbReference type="Proteomes" id="UP000291236">
    <property type="component" value="Chromosome"/>
</dbReference>
<dbReference type="InterPro" id="IPR050237">
    <property type="entry name" value="ATP-dep_AMP-bd_enzyme"/>
</dbReference>
<dbReference type="AlphaFoldDB" id="A0A4P2VSR9"/>
<protein>
    <recommendedName>
        <fullName evidence="10">Long-chain-fatty-acid--CoA ligase</fullName>
        <ecNumber evidence="9">6.2.1.3</ecNumber>
    </recommendedName>
    <alternativeName>
        <fullName evidence="11">Long-chain acyl-CoA synthetase</fullName>
    </alternativeName>
</protein>
<evidence type="ECO:0000256" key="9">
    <source>
        <dbReference type="ARBA" id="ARBA00026121"/>
    </source>
</evidence>
<evidence type="ECO:0000256" key="1">
    <source>
        <dbReference type="ARBA" id="ARBA00001946"/>
    </source>
</evidence>
<dbReference type="Pfam" id="PF13193">
    <property type="entry name" value="AMP-binding_C"/>
    <property type="match status" value="1"/>
</dbReference>
<comment type="subcellular location">
    <subcellularLocation>
        <location evidence="2">Membrane</location>
        <topology evidence="2">Peripheral membrane protein</topology>
    </subcellularLocation>
</comment>